<reference evidence="1" key="1">
    <citation type="submission" date="2009-10" db="EMBL/GenBank/DDBJ databases">
        <authorList>
            <person name="Weinstock G."/>
            <person name="Sodergren E."/>
            <person name="Clifton S."/>
            <person name="Fulton L."/>
            <person name="Fulton B."/>
            <person name="Courtney L."/>
            <person name="Fronick C."/>
            <person name="Harrison M."/>
            <person name="Strong C."/>
            <person name="Farmer C."/>
            <person name="Delahaunty K."/>
            <person name="Markovic C."/>
            <person name="Hall O."/>
            <person name="Minx P."/>
            <person name="Tomlinson C."/>
            <person name="Mitreva M."/>
            <person name="Nelson J."/>
            <person name="Hou S."/>
            <person name="Wollam A."/>
            <person name="Pepin K.H."/>
            <person name="Johnson M."/>
            <person name="Bhonagiri V."/>
            <person name="Nash W.E."/>
            <person name="Warren W."/>
            <person name="Chinwalla A."/>
            <person name="Mardis E.R."/>
            <person name="Wilson R.K."/>
        </authorList>
    </citation>
    <scope>NUCLEOTIDE SEQUENCE [LARGE SCALE GENOMIC DNA]</scope>
    <source>
        <strain evidence="1">ATCC 700122</strain>
    </source>
</reference>
<protein>
    <submittedName>
        <fullName evidence="1">Uncharacterized protein</fullName>
    </submittedName>
</protein>
<sequence length="81" mass="9503">MRIEEDVGVKDCGSKKMLAPRPQRGRWGGGAPPVSRIWLRWMRHLRFRQRLRHDRQRVLHRILASLNKAFSVESMGGRGAW</sequence>
<accession>D0WIQ7</accession>
<keyword evidence="2" id="KW-1185">Reference proteome</keyword>
<dbReference type="HOGENOM" id="CLU_2572024_0_0_11"/>
<dbReference type="AlphaFoldDB" id="D0WIQ7"/>
<gene>
    <name evidence="1" type="ORF">HMPREF0762_01732</name>
</gene>
<proteinExistence type="predicted"/>
<comment type="caution">
    <text evidence="1">The sequence shown here is derived from an EMBL/GenBank/DDBJ whole genome shotgun (WGS) entry which is preliminary data.</text>
</comment>
<dbReference type="EMBL" id="ACUX02000018">
    <property type="protein sequence ID" value="EEZ60608.1"/>
    <property type="molecule type" value="Genomic_DNA"/>
</dbReference>
<evidence type="ECO:0000313" key="1">
    <source>
        <dbReference type="EMBL" id="EEZ60608.1"/>
    </source>
</evidence>
<evidence type="ECO:0000313" key="2">
    <source>
        <dbReference type="Proteomes" id="UP000006001"/>
    </source>
</evidence>
<name>D0WIQ7_SLAES</name>
<organism evidence="1 2">
    <name type="scientific">Slackia exigua (strain ATCC 700122 / DSM 15923 / CIP 105133 / JCM 11022 / KCTC 5966 / S-7)</name>
    <dbReference type="NCBI Taxonomy" id="649764"/>
    <lineage>
        <taxon>Bacteria</taxon>
        <taxon>Bacillati</taxon>
        <taxon>Actinomycetota</taxon>
        <taxon>Coriobacteriia</taxon>
        <taxon>Eggerthellales</taxon>
        <taxon>Eggerthellaceae</taxon>
        <taxon>Slackia</taxon>
    </lineage>
</organism>
<dbReference type="Proteomes" id="UP000006001">
    <property type="component" value="Unassembled WGS sequence"/>
</dbReference>